<organism evidence="3 4">
    <name type="scientific">Triparma laevis f. longispina</name>
    <dbReference type="NCBI Taxonomy" id="1714387"/>
    <lineage>
        <taxon>Eukaryota</taxon>
        <taxon>Sar</taxon>
        <taxon>Stramenopiles</taxon>
        <taxon>Ochrophyta</taxon>
        <taxon>Bolidophyceae</taxon>
        <taxon>Parmales</taxon>
        <taxon>Triparmaceae</taxon>
        <taxon>Triparma</taxon>
    </lineage>
</organism>
<dbReference type="PANTHER" id="PTHR21600:SF40">
    <property type="entry name" value="PSEUDOURIDYLATE SYNTHASE RPUSD2"/>
    <property type="match status" value="1"/>
</dbReference>
<dbReference type="AlphaFoldDB" id="A0A9W7E3J4"/>
<dbReference type="OrthoDB" id="424794at2759"/>
<dbReference type="PROSITE" id="PS01129">
    <property type="entry name" value="PSI_RLU"/>
    <property type="match status" value="1"/>
</dbReference>
<dbReference type="EMBL" id="BRXW01000565">
    <property type="protein sequence ID" value="GMH66799.1"/>
    <property type="molecule type" value="Genomic_DNA"/>
</dbReference>
<evidence type="ECO:0000256" key="1">
    <source>
        <dbReference type="SAM" id="MobiDB-lite"/>
    </source>
</evidence>
<dbReference type="GO" id="GO:0000455">
    <property type="term" value="P:enzyme-directed rRNA pseudouridine synthesis"/>
    <property type="evidence" value="ECO:0007669"/>
    <property type="project" value="TreeGrafter"/>
</dbReference>
<name>A0A9W7E3J4_9STRA</name>
<evidence type="ECO:0000259" key="2">
    <source>
        <dbReference type="Pfam" id="PF00849"/>
    </source>
</evidence>
<evidence type="ECO:0000313" key="3">
    <source>
        <dbReference type="EMBL" id="GMH66799.1"/>
    </source>
</evidence>
<feature type="compositionally biased region" description="Basic residues" evidence="1">
    <location>
        <begin position="95"/>
        <end position="106"/>
    </location>
</feature>
<feature type="compositionally biased region" description="Polar residues" evidence="1">
    <location>
        <begin position="161"/>
        <end position="177"/>
    </location>
</feature>
<feature type="domain" description="Pseudouridine synthase RsuA/RluA-like" evidence="2">
    <location>
        <begin position="286"/>
        <end position="471"/>
    </location>
</feature>
<dbReference type="Proteomes" id="UP001165122">
    <property type="component" value="Unassembled WGS sequence"/>
</dbReference>
<dbReference type="InterPro" id="IPR050188">
    <property type="entry name" value="RluA_PseudoU_synthase"/>
</dbReference>
<feature type="region of interest" description="Disordered" evidence="1">
    <location>
        <begin position="92"/>
        <end position="120"/>
    </location>
</feature>
<dbReference type="Gene3D" id="3.30.2350.10">
    <property type="entry name" value="Pseudouridine synthase"/>
    <property type="match status" value="1"/>
</dbReference>
<dbReference type="InterPro" id="IPR006224">
    <property type="entry name" value="PsdUridine_synth_RluA-like_CS"/>
</dbReference>
<feature type="region of interest" description="Disordered" evidence="1">
    <location>
        <begin position="1"/>
        <end position="27"/>
    </location>
</feature>
<dbReference type="GO" id="GO:0003723">
    <property type="term" value="F:RNA binding"/>
    <property type="evidence" value="ECO:0007669"/>
    <property type="project" value="InterPro"/>
</dbReference>
<dbReference type="InterPro" id="IPR006145">
    <property type="entry name" value="PsdUridine_synth_RsuA/RluA"/>
</dbReference>
<comment type="caution">
    <text evidence="3">The sequence shown here is derived from an EMBL/GenBank/DDBJ whole genome shotgun (WGS) entry which is preliminary data.</text>
</comment>
<proteinExistence type="predicted"/>
<dbReference type="InterPro" id="IPR020103">
    <property type="entry name" value="PsdUridine_synth_cat_dom_sf"/>
</dbReference>
<dbReference type="GO" id="GO:0009982">
    <property type="term" value="F:pseudouridine synthase activity"/>
    <property type="evidence" value="ECO:0007669"/>
    <property type="project" value="InterPro"/>
</dbReference>
<dbReference type="Pfam" id="PF00849">
    <property type="entry name" value="PseudoU_synth_2"/>
    <property type="match status" value="1"/>
</dbReference>
<dbReference type="SUPFAM" id="SSF55120">
    <property type="entry name" value="Pseudouridine synthase"/>
    <property type="match status" value="1"/>
</dbReference>
<protein>
    <recommendedName>
        <fullName evidence="2">Pseudouridine synthase RsuA/RluA-like domain-containing protein</fullName>
    </recommendedName>
</protein>
<reference evidence="4" key="1">
    <citation type="journal article" date="2023" name="Commun. Biol.">
        <title>Genome analysis of Parmales, the sister group of diatoms, reveals the evolutionary specialization of diatoms from phago-mixotrophs to photoautotrophs.</title>
        <authorList>
            <person name="Ban H."/>
            <person name="Sato S."/>
            <person name="Yoshikawa S."/>
            <person name="Yamada K."/>
            <person name="Nakamura Y."/>
            <person name="Ichinomiya M."/>
            <person name="Sato N."/>
            <person name="Blanc-Mathieu R."/>
            <person name="Endo H."/>
            <person name="Kuwata A."/>
            <person name="Ogata H."/>
        </authorList>
    </citation>
    <scope>NUCLEOTIDE SEQUENCE [LARGE SCALE GENOMIC DNA]</scope>
    <source>
        <strain evidence="4">NIES 3700</strain>
    </source>
</reference>
<dbReference type="PANTHER" id="PTHR21600">
    <property type="entry name" value="MITOCHONDRIAL RNA PSEUDOURIDINE SYNTHASE"/>
    <property type="match status" value="1"/>
</dbReference>
<feature type="compositionally biased region" description="Low complexity" evidence="1">
    <location>
        <begin position="1"/>
        <end position="24"/>
    </location>
</feature>
<gene>
    <name evidence="3" type="ORF">TrLO_g12753</name>
</gene>
<evidence type="ECO:0000313" key="4">
    <source>
        <dbReference type="Proteomes" id="UP001165122"/>
    </source>
</evidence>
<feature type="region of interest" description="Disordered" evidence="1">
    <location>
        <begin position="138"/>
        <end position="177"/>
    </location>
</feature>
<sequence>MADQSFSTSSTSTSTSQHTSQQQQNELDATQFTVINVKSCGLKASNGPYVLSPSSSPHPCYVHRSSQFLITTNPNTNPKTWSLYKNTSFTQLDKTKKRPKKRKYKHHETSYNPSSPLYSSSSPSSPWSVCSSSPTPPPSLTFQTSASAPNPSKKQKPLPNISPQTSSYQTSITELSSPSNIPSPVHYVSNKGVELLHQPAYVYVHCTRAPERWFGKTLIHNLSTEFKTYPKSYYESAITNGLITLDSNKTSPSHTLKTSSLLRHIVHRHEPPVPSLIPLIFESPTLLIVSKPCGLPVHPCGSYNHNSLIPLLSKERKGESLNCIHRLDRLTSGLVIIAKGGETGERISKLIREGSVSKTYILKVKGDFKFDGKNGVKFIKGETVESLSEYYDKRVKKKIEIEHYKVDLNMTCLNLKKGIYTITSSPPTSSSKWPKSSTTLFTKISYDEEKNESIVVATPVTGRTHQIRVVSSWLGFGVQGDVCYPIRGDEDGDNNEVGVYRSVSPSDVNFTPLSTDFYSLSSLEKFRAVESICPFCTRGGVEGDEVVEDYGKRCEGIRLHAWGYWWEEEGERVEYFTDVPEWAE</sequence>
<keyword evidence="4" id="KW-1185">Reference proteome</keyword>
<accession>A0A9W7E3J4</accession>
<feature type="compositionally biased region" description="Polar residues" evidence="1">
    <location>
        <begin position="140"/>
        <end position="152"/>
    </location>
</feature>